<evidence type="ECO:0000313" key="2">
    <source>
        <dbReference type="Proteomes" id="UP000324748"/>
    </source>
</evidence>
<name>A0A5B0PYZ3_PUCGR</name>
<reference evidence="1 2" key="1">
    <citation type="submission" date="2019-05" db="EMBL/GenBank/DDBJ databases">
        <title>Emergence of the Ug99 lineage of the wheat stem rust pathogen through somatic hybridization.</title>
        <authorList>
            <person name="Li F."/>
            <person name="Upadhyaya N.M."/>
            <person name="Sperschneider J."/>
            <person name="Matny O."/>
            <person name="Nguyen-Phuc H."/>
            <person name="Mago R."/>
            <person name="Raley C."/>
            <person name="Miller M.E."/>
            <person name="Silverstein K.A.T."/>
            <person name="Henningsen E."/>
            <person name="Hirsch C.D."/>
            <person name="Visser B."/>
            <person name="Pretorius Z.A."/>
            <person name="Steffenson B.J."/>
            <person name="Schwessinger B."/>
            <person name="Dodds P.N."/>
            <person name="Figueroa M."/>
        </authorList>
    </citation>
    <scope>NUCLEOTIDE SEQUENCE [LARGE SCALE GENOMIC DNA]</scope>
    <source>
        <strain evidence="1">21-0</strain>
    </source>
</reference>
<accession>A0A5B0PYZ3</accession>
<organism evidence="1 2">
    <name type="scientific">Puccinia graminis f. sp. tritici</name>
    <dbReference type="NCBI Taxonomy" id="56615"/>
    <lineage>
        <taxon>Eukaryota</taxon>
        <taxon>Fungi</taxon>
        <taxon>Dikarya</taxon>
        <taxon>Basidiomycota</taxon>
        <taxon>Pucciniomycotina</taxon>
        <taxon>Pucciniomycetes</taxon>
        <taxon>Pucciniales</taxon>
        <taxon>Pucciniaceae</taxon>
        <taxon>Puccinia</taxon>
    </lineage>
</organism>
<keyword evidence="2" id="KW-1185">Reference proteome</keyword>
<proteinExistence type="predicted"/>
<protein>
    <submittedName>
        <fullName evidence="1">Uncharacterized protein</fullName>
    </submittedName>
</protein>
<dbReference type="Proteomes" id="UP000324748">
    <property type="component" value="Unassembled WGS sequence"/>
</dbReference>
<gene>
    <name evidence="1" type="ORF">PGT21_029926</name>
</gene>
<dbReference type="AlphaFoldDB" id="A0A5B0PYZ3"/>
<comment type="caution">
    <text evidence="1">The sequence shown here is derived from an EMBL/GenBank/DDBJ whole genome shotgun (WGS) entry which is preliminary data.</text>
</comment>
<dbReference type="EMBL" id="VSWC01000040">
    <property type="protein sequence ID" value="KAA1106155.1"/>
    <property type="molecule type" value="Genomic_DNA"/>
</dbReference>
<evidence type="ECO:0000313" key="1">
    <source>
        <dbReference type="EMBL" id="KAA1106155.1"/>
    </source>
</evidence>
<sequence>MASYFIASIATISWLTRREQQAVRGGKDDLHGKEVSVLSHWATFRMAVISSPTAIRKLDPDRIALRLRPFRRLPSVLCSSTPHSFFGASGSSSPRVRARAGLHTNFGGAKYTGKSLPTPGRLALCK</sequence>